<accession>A0A4R7V5W8</accession>
<dbReference type="Proteomes" id="UP000294927">
    <property type="component" value="Unassembled WGS sequence"/>
</dbReference>
<dbReference type="SUPFAM" id="SSF53335">
    <property type="entry name" value="S-adenosyl-L-methionine-dependent methyltransferases"/>
    <property type="match status" value="1"/>
</dbReference>
<dbReference type="InterPro" id="IPR029063">
    <property type="entry name" value="SAM-dependent_MTases_sf"/>
</dbReference>
<keyword evidence="2" id="KW-1185">Reference proteome</keyword>
<dbReference type="EMBL" id="SOCP01000014">
    <property type="protein sequence ID" value="TDV44214.1"/>
    <property type="molecule type" value="Genomic_DNA"/>
</dbReference>
<organism evidence="1 2">
    <name type="scientific">Actinophytocola oryzae</name>
    <dbReference type="NCBI Taxonomy" id="502181"/>
    <lineage>
        <taxon>Bacteria</taxon>
        <taxon>Bacillati</taxon>
        <taxon>Actinomycetota</taxon>
        <taxon>Actinomycetes</taxon>
        <taxon>Pseudonocardiales</taxon>
        <taxon>Pseudonocardiaceae</taxon>
    </lineage>
</organism>
<evidence type="ECO:0000313" key="2">
    <source>
        <dbReference type="Proteomes" id="UP000294927"/>
    </source>
</evidence>
<dbReference type="InterPro" id="IPR010743">
    <property type="entry name" value="Methionine_synth_MetW"/>
</dbReference>
<name>A0A4R7V5W8_9PSEU</name>
<proteinExistence type="predicted"/>
<evidence type="ECO:0000313" key="1">
    <source>
        <dbReference type="EMBL" id="TDV44214.1"/>
    </source>
</evidence>
<dbReference type="Gene3D" id="3.40.50.150">
    <property type="entry name" value="Vaccinia Virus protein VP39"/>
    <property type="match status" value="1"/>
</dbReference>
<dbReference type="Pfam" id="PF07021">
    <property type="entry name" value="MetW"/>
    <property type="match status" value="1"/>
</dbReference>
<sequence>MTPGDATPVVVRAPVTGYRDDTFDSALTGGAGELELADGRRLLMHAARWQHGDAGDQGLLERCRGATIDLGCGPGRLVEALRARGVPALGVDLSRHAVARCRGRGVPVIQRDVFAGLPGEGRWQHVLLADGNIGIGGDPVRLLRRANALLDTGGSVVVEAEGPRTGLWRGGARLRDEQHAIGPWFPWALVGMDAIAAVGRLAGLTVVGTARHRLGRYFAHLERG</sequence>
<reference evidence="1 2" key="1">
    <citation type="submission" date="2019-03" db="EMBL/GenBank/DDBJ databases">
        <title>Genomic Encyclopedia of Archaeal and Bacterial Type Strains, Phase II (KMG-II): from individual species to whole genera.</title>
        <authorList>
            <person name="Goeker M."/>
        </authorList>
    </citation>
    <scope>NUCLEOTIDE SEQUENCE [LARGE SCALE GENOMIC DNA]</scope>
    <source>
        <strain evidence="1 2">DSM 45499</strain>
    </source>
</reference>
<protein>
    <submittedName>
        <fullName evidence="1">Methionine biosynthesis protein MetW</fullName>
    </submittedName>
</protein>
<dbReference type="AlphaFoldDB" id="A0A4R7V5W8"/>
<comment type="caution">
    <text evidence="1">The sequence shown here is derived from an EMBL/GenBank/DDBJ whole genome shotgun (WGS) entry which is preliminary data.</text>
</comment>
<gene>
    <name evidence="1" type="ORF">CLV71_114123</name>
</gene>
<dbReference type="CDD" id="cd02440">
    <property type="entry name" value="AdoMet_MTases"/>
    <property type="match status" value="1"/>
</dbReference>
<dbReference type="RefSeq" id="WP_243866846.1">
    <property type="nucleotide sequence ID" value="NZ_SOCP01000014.1"/>
</dbReference>